<dbReference type="Gene3D" id="1.10.238.10">
    <property type="entry name" value="EF-hand"/>
    <property type="match status" value="1"/>
</dbReference>
<proteinExistence type="predicted"/>
<sequence>MKLKQGSFLWYLYLDKLYCLLSVRNVRVLVEYFHLLDVHHNNTLNDVLFYHFLHNVTNWKRRQIMIVFNMLDWNATGEIGFDQFYMLVCILLAQQNHLEEQFMFRHSRPVFELLDLEGELRIGADNFHMYNFLFNIKKQELKELYHDFDVTGDRRLNYKEFKLFTIFTMDKYQERQKAEKENEKKRKKEKKALLKKKTQHQVNVSSKQSSFTNRSESRMVTEVQGRNVLRTARKSTSYYNETTLWDQHSFHLLLQSKTYSGNGWSLFLFSAIKLEDSSNDSYADILSTNTNSLLGSNPHPLTAGYTN</sequence>
<feature type="region of interest" description="Disordered" evidence="1">
    <location>
        <begin position="177"/>
        <end position="217"/>
    </location>
</feature>
<evidence type="ECO:0000256" key="1">
    <source>
        <dbReference type="SAM" id="MobiDB-lite"/>
    </source>
</evidence>
<feature type="compositionally biased region" description="Basic residues" evidence="1">
    <location>
        <begin position="185"/>
        <end position="199"/>
    </location>
</feature>
<evidence type="ECO:0000313" key="4">
    <source>
        <dbReference type="Proteomes" id="UP000823872"/>
    </source>
</evidence>
<feature type="domain" description="EF-hand" evidence="2">
    <location>
        <begin position="136"/>
        <end position="171"/>
    </location>
</feature>
<protein>
    <recommendedName>
        <fullName evidence="2">EF-hand domain-containing protein</fullName>
    </recommendedName>
</protein>
<dbReference type="PANTHER" id="PTHR47065:SF1">
    <property type="entry name" value="EF-HAND CALCIUM-BINDING DOMAIN-CONTAINING PROTEIN 9"/>
    <property type="match status" value="1"/>
</dbReference>
<keyword evidence="4" id="KW-1185">Reference proteome</keyword>
<dbReference type="InterPro" id="IPR011992">
    <property type="entry name" value="EF-hand-dom_pair"/>
</dbReference>
<reference evidence="3" key="2">
    <citation type="submission" date="2025-08" db="UniProtKB">
        <authorList>
            <consortium name="Ensembl"/>
        </authorList>
    </citation>
    <scope>IDENTIFICATION</scope>
    <source>
        <strain evidence="3">breed Abyssinian</strain>
    </source>
</reference>
<name>A0ABI7Y9S5_FELCA</name>
<accession>A0ABI7Y9S5</accession>
<organism evidence="3 4">
    <name type="scientific">Felis catus</name>
    <name type="common">Cat</name>
    <name type="synonym">Felis silvestris catus</name>
    <dbReference type="NCBI Taxonomy" id="9685"/>
    <lineage>
        <taxon>Eukaryota</taxon>
        <taxon>Metazoa</taxon>
        <taxon>Chordata</taxon>
        <taxon>Craniata</taxon>
        <taxon>Vertebrata</taxon>
        <taxon>Euteleostomi</taxon>
        <taxon>Mammalia</taxon>
        <taxon>Eutheria</taxon>
        <taxon>Laurasiatheria</taxon>
        <taxon>Carnivora</taxon>
        <taxon>Feliformia</taxon>
        <taxon>Felidae</taxon>
        <taxon>Felinae</taxon>
        <taxon>Felis</taxon>
    </lineage>
</organism>
<dbReference type="Ensembl" id="ENSFCTT00005044353.1">
    <property type="protein sequence ID" value="ENSFCTP00005031611.1"/>
    <property type="gene ID" value="ENSFCTG00005015503.1"/>
</dbReference>
<dbReference type="GeneID" id="101092417"/>
<dbReference type="GeneTree" id="ENSGT00390000007501"/>
<dbReference type="InterPro" id="IPR042798">
    <property type="entry name" value="EFCAB9"/>
</dbReference>
<reference evidence="3 4" key="1">
    <citation type="submission" date="2021-02" db="EMBL/GenBank/DDBJ databases">
        <title>Safari Cat Assemblies.</title>
        <authorList>
            <person name="Bredemeyer K.R."/>
            <person name="Murphy W.J."/>
        </authorList>
    </citation>
    <scope>NUCLEOTIDE SEQUENCE [LARGE SCALE GENOMIC DNA]</scope>
</reference>
<gene>
    <name evidence="3" type="primary">EFCAB9</name>
</gene>
<dbReference type="InterPro" id="IPR002048">
    <property type="entry name" value="EF_hand_dom"/>
</dbReference>
<dbReference type="PROSITE" id="PS50222">
    <property type="entry name" value="EF_HAND_2"/>
    <property type="match status" value="1"/>
</dbReference>
<dbReference type="Proteomes" id="UP000823872">
    <property type="component" value="Chromosome A1"/>
</dbReference>
<evidence type="ECO:0000313" key="3">
    <source>
        <dbReference type="Ensembl" id="ENSFCTP00005031611.1"/>
    </source>
</evidence>
<evidence type="ECO:0000259" key="2">
    <source>
        <dbReference type="PROSITE" id="PS50222"/>
    </source>
</evidence>
<feature type="compositionally biased region" description="Polar residues" evidence="1">
    <location>
        <begin position="200"/>
        <end position="214"/>
    </location>
</feature>
<dbReference type="PANTHER" id="PTHR47065">
    <property type="entry name" value="EF-HAND CALCIUM-BINDING DOMAIN-CONTAINING PROTEIN 9"/>
    <property type="match status" value="1"/>
</dbReference>
<dbReference type="RefSeq" id="XP_044891431.1">
    <property type="nucleotide sequence ID" value="XM_045035496.1"/>
</dbReference>
<dbReference type="SUPFAM" id="SSF47473">
    <property type="entry name" value="EF-hand"/>
    <property type="match status" value="1"/>
</dbReference>
<reference evidence="3" key="3">
    <citation type="submission" date="2025-09" db="UniProtKB">
        <authorList>
            <consortium name="Ensembl"/>
        </authorList>
    </citation>
    <scope>IDENTIFICATION</scope>
    <source>
        <strain evidence="3">breed Abyssinian</strain>
    </source>
</reference>